<dbReference type="SMART" id="SM00875">
    <property type="entry name" value="BACK"/>
    <property type="match status" value="1"/>
</dbReference>
<sequence length="143" mass="16760">MVDACANFLTEALHPDNSVGILQLADTHSRDTLRTRVQNFLIQNFPQVVTYEEILDLPEEIFCNILKSNELSVTEEEQVMSWVQSRENERLSLLPHILKHVRLPLLDPWYFVERVEGDELIWKCPEVFPLLQDARMYHLSGNR</sequence>
<dbReference type="AlphaFoldDB" id="A0A444U8E8"/>
<comment type="caution">
    <text evidence="4">The sequence shown here is derived from an EMBL/GenBank/DDBJ whole genome shotgun (WGS) entry which is preliminary data.</text>
</comment>
<evidence type="ECO:0000313" key="4">
    <source>
        <dbReference type="EMBL" id="RXM31465.1"/>
    </source>
</evidence>
<reference evidence="4 5" key="1">
    <citation type="submission" date="2019-01" db="EMBL/GenBank/DDBJ databases">
        <title>Draft Genome and Complete Hox-Cluster Characterization of the Sterlet Sturgeon (Acipenser ruthenus).</title>
        <authorList>
            <person name="Wei Q."/>
        </authorList>
    </citation>
    <scope>NUCLEOTIDE SEQUENCE [LARGE SCALE GENOMIC DNA]</scope>
    <source>
        <strain evidence="4">WHYD16114868_AA</strain>
        <tissue evidence="4">Blood</tissue>
    </source>
</reference>
<feature type="domain" description="BACK" evidence="3">
    <location>
        <begin position="18"/>
        <end position="116"/>
    </location>
</feature>
<dbReference type="InterPro" id="IPR011705">
    <property type="entry name" value="BACK"/>
</dbReference>
<keyword evidence="5" id="KW-1185">Reference proteome</keyword>
<evidence type="ECO:0000313" key="5">
    <source>
        <dbReference type="Proteomes" id="UP000289886"/>
    </source>
</evidence>
<protein>
    <recommendedName>
        <fullName evidence="3">BACK domain-containing protein</fullName>
    </recommendedName>
</protein>
<dbReference type="Gene3D" id="1.25.40.420">
    <property type="match status" value="1"/>
</dbReference>
<keyword evidence="1" id="KW-0880">Kelch repeat</keyword>
<dbReference type="PANTHER" id="PTHR24412">
    <property type="entry name" value="KELCH PROTEIN"/>
    <property type="match status" value="1"/>
</dbReference>
<keyword evidence="2" id="KW-0677">Repeat</keyword>
<evidence type="ECO:0000256" key="2">
    <source>
        <dbReference type="ARBA" id="ARBA00022737"/>
    </source>
</evidence>
<dbReference type="PANTHER" id="PTHR24412:SF428">
    <property type="entry name" value="KELCH-LIKE PROTEIN 6"/>
    <property type="match status" value="1"/>
</dbReference>
<name>A0A444U8E8_ACIRT</name>
<accession>A0A444U8E8</accession>
<dbReference type="Proteomes" id="UP000289886">
    <property type="component" value="Unassembled WGS sequence"/>
</dbReference>
<dbReference type="EMBL" id="SCEB01215078">
    <property type="protein sequence ID" value="RXM31465.1"/>
    <property type="molecule type" value="Genomic_DNA"/>
</dbReference>
<evidence type="ECO:0000259" key="3">
    <source>
        <dbReference type="SMART" id="SM00875"/>
    </source>
</evidence>
<organism evidence="4 5">
    <name type="scientific">Acipenser ruthenus</name>
    <name type="common">Sterlet sturgeon</name>
    <dbReference type="NCBI Taxonomy" id="7906"/>
    <lineage>
        <taxon>Eukaryota</taxon>
        <taxon>Metazoa</taxon>
        <taxon>Chordata</taxon>
        <taxon>Craniata</taxon>
        <taxon>Vertebrata</taxon>
        <taxon>Euteleostomi</taxon>
        <taxon>Actinopterygii</taxon>
        <taxon>Chondrostei</taxon>
        <taxon>Acipenseriformes</taxon>
        <taxon>Acipenseridae</taxon>
        <taxon>Acipenser</taxon>
    </lineage>
</organism>
<gene>
    <name evidence="4" type="ORF">EOD39_6969</name>
</gene>
<evidence type="ECO:0000256" key="1">
    <source>
        <dbReference type="ARBA" id="ARBA00022441"/>
    </source>
</evidence>
<proteinExistence type="predicted"/>
<dbReference type="Pfam" id="PF07707">
    <property type="entry name" value="BACK"/>
    <property type="match status" value="1"/>
</dbReference>
<dbReference type="FunFam" id="1.25.40.420:FF:000001">
    <property type="entry name" value="Kelch-like family member 12"/>
    <property type="match status" value="1"/>
</dbReference>